<dbReference type="EMBL" id="QEIT01000021">
    <property type="protein sequence ID" value="PWZ75895.1"/>
    <property type="molecule type" value="Genomic_DNA"/>
</dbReference>
<gene>
    <name evidence="2" type="ORF">DD902_04330</name>
</gene>
<accession>A0A317YXF4</accession>
<dbReference type="AlphaFoldDB" id="A0A317YXF4"/>
<protein>
    <submittedName>
        <fullName evidence="2">Uncharacterized protein</fullName>
    </submittedName>
</protein>
<reference evidence="2 3" key="1">
    <citation type="journal article" date="2018" name="Vet. Microbiol.">
        <title>Clonal diversity and geographic distribution of methicillin-resistant Staphylococcus pseudintermedius from Australian animals: Discovery of novel sequence types.</title>
        <authorList>
            <person name="Worthing K.A."/>
            <person name="Abraham S."/>
            <person name="Coombs G.W."/>
            <person name="Pang S."/>
            <person name="Saputra S."/>
            <person name="Jordan D."/>
            <person name="Trott D.J."/>
            <person name="Norris J.M."/>
        </authorList>
    </citation>
    <scope>NUCLEOTIDE SEQUENCE [LARGE SCALE GENOMIC DNA]</scope>
    <source>
        <strain evidence="2 3">ST525 1</strain>
    </source>
</reference>
<dbReference type="RefSeq" id="WP_110168669.1">
    <property type="nucleotide sequence ID" value="NZ_BAAFHU010000072.1"/>
</dbReference>
<dbReference type="Proteomes" id="UP000246800">
    <property type="component" value="Unassembled WGS sequence"/>
</dbReference>
<organism evidence="2 3">
    <name type="scientific">Staphylococcus pseudintermedius</name>
    <dbReference type="NCBI Taxonomy" id="283734"/>
    <lineage>
        <taxon>Bacteria</taxon>
        <taxon>Bacillati</taxon>
        <taxon>Bacillota</taxon>
        <taxon>Bacilli</taxon>
        <taxon>Bacillales</taxon>
        <taxon>Staphylococcaceae</taxon>
        <taxon>Staphylococcus</taxon>
        <taxon>Staphylococcus intermedius group</taxon>
    </lineage>
</organism>
<feature type="transmembrane region" description="Helical" evidence="1">
    <location>
        <begin position="12"/>
        <end position="32"/>
    </location>
</feature>
<keyword evidence="1" id="KW-0812">Transmembrane</keyword>
<evidence type="ECO:0000313" key="3">
    <source>
        <dbReference type="Proteomes" id="UP000246800"/>
    </source>
</evidence>
<feature type="transmembrane region" description="Helical" evidence="1">
    <location>
        <begin position="52"/>
        <end position="73"/>
    </location>
</feature>
<feature type="transmembrane region" description="Helical" evidence="1">
    <location>
        <begin position="85"/>
        <end position="109"/>
    </location>
</feature>
<feature type="transmembrane region" description="Helical" evidence="1">
    <location>
        <begin position="115"/>
        <end position="136"/>
    </location>
</feature>
<name>A0A317YXF4_STAPS</name>
<evidence type="ECO:0000313" key="2">
    <source>
        <dbReference type="EMBL" id="PWZ75895.1"/>
    </source>
</evidence>
<sequence length="140" mass="16067">MKKQTFSETIAFVLIFGLSAFTFVRALFWSYEQNKVIKDSEFYLRLHEVMPIWAWGYLLMIASIILMSSAFFLPRQPYNNICNWLLLVGGLSSAIMYFFMTSASIFNAINWLTWAQFAVLTVVCGAIGFLGGAAIYERRQ</sequence>
<comment type="caution">
    <text evidence="2">The sequence shown here is derived from an EMBL/GenBank/DDBJ whole genome shotgun (WGS) entry which is preliminary data.</text>
</comment>
<keyword evidence="1" id="KW-0472">Membrane</keyword>
<proteinExistence type="predicted"/>
<evidence type="ECO:0000256" key="1">
    <source>
        <dbReference type="SAM" id="Phobius"/>
    </source>
</evidence>
<keyword evidence="1" id="KW-1133">Transmembrane helix</keyword>